<dbReference type="Pfam" id="PF00126">
    <property type="entry name" value="HTH_1"/>
    <property type="match status" value="1"/>
</dbReference>
<keyword evidence="4" id="KW-0804">Transcription</keyword>
<dbReference type="InterPro" id="IPR000847">
    <property type="entry name" value="LysR_HTH_N"/>
</dbReference>
<evidence type="ECO:0000256" key="4">
    <source>
        <dbReference type="ARBA" id="ARBA00023163"/>
    </source>
</evidence>
<organism evidence="6 7">
    <name type="scientific">Pandoraea vervacti</name>
    <dbReference type="NCBI Taxonomy" id="656178"/>
    <lineage>
        <taxon>Bacteria</taxon>
        <taxon>Pseudomonadati</taxon>
        <taxon>Pseudomonadota</taxon>
        <taxon>Betaproteobacteria</taxon>
        <taxon>Burkholderiales</taxon>
        <taxon>Burkholderiaceae</taxon>
        <taxon>Pandoraea</taxon>
    </lineage>
</organism>
<reference evidence="7" key="1">
    <citation type="submission" date="2015-02" db="EMBL/GenBank/DDBJ databases">
        <title>Complete Genome Sequencing of Pandoraea vervacti NS15 sp. nov.</title>
        <authorList>
            <person name="Chan K.-G."/>
        </authorList>
    </citation>
    <scope>NUCLEOTIDE SEQUENCE [LARGE SCALE GENOMIC DNA]</scope>
    <source>
        <strain evidence="7">NS15</strain>
    </source>
</reference>
<evidence type="ECO:0000259" key="5">
    <source>
        <dbReference type="PROSITE" id="PS50931"/>
    </source>
</evidence>
<evidence type="ECO:0000313" key="6">
    <source>
        <dbReference type="EMBL" id="APD11224.1"/>
    </source>
</evidence>
<keyword evidence="7" id="KW-1185">Reference proteome</keyword>
<dbReference type="Gene3D" id="3.40.190.10">
    <property type="entry name" value="Periplasmic binding protein-like II"/>
    <property type="match status" value="2"/>
</dbReference>
<evidence type="ECO:0000256" key="2">
    <source>
        <dbReference type="ARBA" id="ARBA00023015"/>
    </source>
</evidence>
<dbReference type="PANTHER" id="PTHR30118:SF6">
    <property type="entry name" value="HTH-TYPE TRANSCRIPTIONAL REGULATOR LEUO"/>
    <property type="match status" value="1"/>
</dbReference>
<protein>
    <recommendedName>
        <fullName evidence="5">HTH lysR-type domain-containing protein</fullName>
    </recommendedName>
</protein>
<dbReference type="PANTHER" id="PTHR30118">
    <property type="entry name" value="HTH-TYPE TRANSCRIPTIONAL REGULATOR LEUO-RELATED"/>
    <property type="match status" value="1"/>
</dbReference>
<accession>A0ABM6FQZ4</accession>
<dbReference type="SUPFAM" id="SSF46785">
    <property type="entry name" value="Winged helix' DNA-binding domain"/>
    <property type="match status" value="1"/>
</dbReference>
<dbReference type="EMBL" id="CP010897">
    <property type="protein sequence ID" value="APD11224.1"/>
    <property type="molecule type" value="Genomic_DNA"/>
</dbReference>
<comment type="similarity">
    <text evidence="1">Belongs to the LysR transcriptional regulatory family.</text>
</comment>
<gene>
    <name evidence="6" type="ORF">UC34_10460</name>
</gene>
<sequence>MDSIDLKHMRIFLRLVREKSASKVAVETGMSQQAISGYLKRLRDALPHEIFLRHSNGIEPTDFALDVARKFERALDEVDGVFHAGVFDPATWDRCIGIIANEYAQLSMLPRFVAQIRQSAPHVRVKVLDFDDAAHAEQLAKGEAELVLGFSAFFDGSLVRTALRDERYCCVVGDGSRIASQIREVADIGKFARVDFSPGSSDSRDRVSQWLAAHGVTGAPVATLACYTSLKPFLDVNDVLAFVPCSVAVACRLQTVDLTPMPEVLTASVGWHRKTAGNPMGIWLRDVLTSIEASARGGGVASAAVIPAVQA</sequence>
<dbReference type="Proteomes" id="UP000035085">
    <property type="component" value="Chromosome"/>
</dbReference>
<feature type="domain" description="HTH lysR-type" evidence="5">
    <location>
        <begin position="4"/>
        <end position="61"/>
    </location>
</feature>
<dbReference type="InterPro" id="IPR050389">
    <property type="entry name" value="LysR-type_TF"/>
</dbReference>
<evidence type="ECO:0000256" key="1">
    <source>
        <dbReference type="ARBA" id="ARBA00009437"/>
    </source>
</evidence>
<name>A0ABM6FQZ4_9BURK</name>
<evidence type="ECO:0000256" key="3">
    <source>
        <dbReference type="ARBA" id="ARBA00023125"/>
    </source>
</evidence>
<dbReference type="InterPro" id="IPR005119">
    <property type="entry name" value="LysR_subst-bd"/>
</dbReference>
<dbReference type="Gene3D" id="1.10.10.10">
    <property type="entry name" value="Winged helix-like DNA-binding domain superfamily/Winged helix DNA-binding domain"/>
    <property type="match status" value="1"/>
</dbReference>
<proteinExistence type="inferred from homology"/>
<evidence type="ECO:0000313" key="7">
    <source>
        <dbReference type="Proteomes" id="UP000035085"/>
    </source>
</evidence>
<dbReference type="SUPFAM" id="SSF53850">
    <property type="entry name" value="Periplasmic binding protein-like II"/>
    <property type="match status" value="1"/>
</dbReference>
<keyword evidence="3" id="KW-0238">DNA-binding</keyword>
<dbReference type="PROSITE" id="PS50931">
    <property type="entry name" value="HTH_LYSR"/>
    <property type="match status" value="1"/>
</dbReference>
<dbReference type="InterPro" id="IPR036390">
    <property type="entry name" value="WH_DNA-bd_sf"/>
</dbReference>
<dbReference type="RefSeq" id="WP_052810980.1">
    <property type="nucleotide sequence ID" value="NZ_CP010897.2"/>
</dbReference>
<keyword evidence="2" id="KW-0805">Transcription regulation</keyword>
<dbReference type="InterPro" id="IPR036388">
    <property type="entry name" value="WH-like_DNA-bd_sf"/>
</dbReference>
<dbReference type="Pfam" id="PF03466">
    <property type="entry name" value="LysR_substrate"/>
    <property type="match status" value="1"/>
</dbReference>